<feature type="region of interest" description="Disordered" evidence="1">
    <location>
        <begin position="50"/>
        <end position="76"/>
    </location>
</feature>
<evidence type="ECO:0000313" key="2">
    <source>
        <dbReference type="EMBL" id="VEB37757.1"/>
    </source>
</evidence>
<sequence length="76" mass="8438">MANETNLDLDPIETREWLDALQAVLVNDGPERGAFLLKQLLNKANSEGVNLTTSINTPTKTPLSHMKKSKFLQMKG</sequence>
<keyword evidence="2" id="KW-0560">Oxidoreductase</keyword>
<reference evidence="2 3" key="1">
    <citation type="submission" date="2018-12" db="EMBL/GenBank/DDBJ databases">
        <authorList>
            <consortium name="Pathogen Informatics"/>
        </authorList>
    </citation>
    <scope>NUCLEOTIDE SEQUENCE [LARGE SCALE GENOMIC DNA]</scope>
    <source>
        <strain evidence="2 3">NCTC11976</strain>
    </source>
</reference>
<keyword evidence="2" id="KW-0670">Pyruvate</keyword>
<evidence type="ECO:0000313" key="3">
    <source>
        <dbReference type="Proteomes" id="UP000277577"/>
    </source>
</evidence>
<evidence type="ECO:0000256" key="1">
    <source>
        <dbReference type="SAM" id="MobiDB-lite"/>
    </source>
</evidence>
<dbReference type="GO" id="GO:0004739">
    <property type="term" value="F:pyruvate dehydrogenase (acetyl-transferring) activity"/>
    <property type="evidence" value="ECO:0007669"/>
    <property type="project" value="UniProtKB-EC"/>
</dbReference>
<organism evidence="2 3">
    <name type="scientific">Legionella cherrii</name>
    <dbReference type="NCBI Taxonomy" id="28084"/>
    <lineage>
        <taxon>Bacteria</taxon>
        <taxon>Pseudomonadati</taxon>
        <taxon>Pseudomonadota</taxon>
        <taxon>Gammaproteobacteria</taxon>
        <taxon>Legionellales</taxon>
        <taxon>Legionellaceae</taxon>
        <taxon>Legionella</taxon>
    </lineage>
</organism>
<proteinExistence type="predicted"/>
<accession>A0ABY6T7K0</accession>
<dbReference type="Proteomes" id="UP000277577">
    <property type="component" value="Chromosome"/>
</dbReference>
<dbReference type="EMBL" id="LR134173">
    <property type="protein sequence ID" value="VEB37757.1"/>
    <property type="molecule type" value="Genomic_DNA"/>
</dbReference>
<keyword evidence="3" id="KW-1185">Reference proteome</keyword>
<gene>
    <name evidence="2" type="primary">aceE_3</name>
    <name evidence="2" type="ORF">NCTC11976_02378</name>
</gene>
<feature type="compositionally biased region" description="Polar residues" evidence="1">
    <location>
        <begin position="50"/>
        <end position="62"/>
    </location>
</feature>
<dbReference type="EC" id="1.2.4.1" evidence="2"/>
<protein>
    <submittedName>
        <fullName evidence="2">Pyruvate dehydrogenase (Decarboxylase component) E1p</fullName>
        <ecNumber evidence="2">1.2.4.1</ecNumber>
    </submittedName>
</protein>
<name>A0ABY6T7K0_9GAMM</name>